<dbReference type="Pfam" id="PF13360">
    <property type="entry name" value="PQQ_2"/>
    <property type="match status" value="1"/>
</dbReference>
<reference evidence="3 4" key="1">
    <citation type="submission" date="2019-02" db="EMBL/GenBank/DDBJ databases">
        <title>Deep-cultivation of Planctomycetes and their phenomic and genomic characterization uncovers novel biology.</title>
        <authorList>
            <person name="Wiegand S."/>
            <person name="Jogler M."/>
            <person name="Boedeker C."/>
            <person name="Pinto D."/>
            <person name="Vollmers J."/>
            <person name="Rivas-Marin E."/>
            <person name="Kohn T."/>
            <person name="Peeters S.H."/>
            <person name="Heuer A."/>
            <person name="Rast P."/>
            <person name="Oberbeckmann S."/>
            <person name="Bunk B."/>
            <person name="Jeske O."/>
            <person name="Meyerdierks A."/>
            <person name="Storesund J.E."/>
            <person name="Kallscheuer N."/>
            <person name="Luecker S."/>
            <person name="Lage O.M."/>
            <person name="Pohl T."/>
            <person name="Merkel B.J."/>
            <person name="Hornburger P."/>
            <person name="Mueller R.-W."/>
            <person name="Bruemmer F."/>
            <person name="Labrenz M."/>
            <person name="Spormann A.M."/>
            <person name="Op den Camp H."/>
            <person name="Overmann J."/>
            <person name="Amann R."/>
            <person name="Jetten M.S.M."/>
            <person name="Mascher T."/>
            <person name="Medema M.H."/>
            <person name="Devos D.P."/>
            <person name="Kaster A.-K."/>
            <person name="Ovreas L."/>
            <person name="Rohde M."/>
            <person name="Galperin M.Y."/>
            <person name="Jogler C."/>
        </authorList>
    </citation>
    <scope>NUCLEOTIDE SEQUENCE [LARGE SCALE GENOMIC DNA]</scope>
    <source>
        <strain evidence="3 4">V22</strain>
    </source>
</reference>
<feature type="domain" description="Pyrrolo-quinoline quinone repeat" evidence="2">
    <location>
        <begin position="51"/>
        <end position="158"/>
    </location>
</feature>
<dbReference type="PANTHER" id="PTHR34512:SF30">
    <property type="entry name" value="OUTER MEMBRANE PROTEIN ASSEMBLY FACTOR BAMB"/>
    <property type="match status" value="1"/>
</dbReference>
<protein>
    <submittedName>
        <fullName evidence="3">Outer membrane biogenesis protein BamB</fullName>
    </submittedName>
</protein>
<dbReference type="OrthoDB" id="244732at2"/>
<name>A0A517T7Y9_9PLAN</name>
<feature type="signal peptide" evidence="1">
    <location>
        <begin position="1"/>
        <end position="23"/>
    </location>
</feature>
<dbReference type="InterPro" id="IPR002372">
    <property type="entry name" value="PQQ_rpt_dom"/>
</dbReference>
<gene>
    <name evidence="3" type="ORF">V22_17160</name>
</gene>
<evidence type="ECO:0000256" key="1">
    <source>
        <dbReference type="SAM" id="SignalP"/>
    </source>
</evidence>
<dbReference type="Gene3D" id="2.130.10.10">
    <property type="entry name" value="YVTN repeat-like/Quinoprotein amine dehydrogenase"/>
    <property type="match status" value="2"/>
</dbReference>
<evidence type="ECO:0000259" key="2">
    <source>
        <dbReference type="Pfam" id="PF13360"/>
    </source>
</evidence>
<dbReference type="AlphaFoldDB" id="A0A517T7Y9"/>
<organism evidence="3 4">
    <name type="scientific">Calycomorphotria hydatis</name>
    <dbReference type="NCBI Taxonomy" id="2528027"/>
    <lineage>
        <taxon>Bacteria</taxon>
        <taxon>Pseudomonadati</taxon>
        <taxon>Planctomycetota</taxon>
        <taxon>Planctomycetia</taxon>
        <taxon>Planctomycetales</taxon>
        <taxon>Planctomycetaceae</taxon>
        <taxon>Calycomorphotria</taxon>
    </lineage>
</organism>
<dbReference type="InterPro" id="IPR011047">
    <property type="entry name" value="Quinoprotein_ADH-like_sf"/>
</dbReference>
<dbReference type="EMBL" id="CP036316">
    <property type="protein sequence ID" value="QDT64482.1"/>
    <property type="molecule type" value="Genomic_DNA"/>
</dbReference>
<dbReference type="PANTHER" id="PTHR34512">
    <property type="entry name" value="CELL SURFACE PROTEIN"/>
    <property type="match status" value="1"/>
</dbReference>
<feature type="chain" id="PRO_5022152259" evidence="1">
    <location>
        <begin position="24"/>
        <end position="437"/>
    </location>
</feature>
<sequence precursor="true">MRRITITLSLVISSLFIANTCVAGDLWPSFLGVGTDLSNSTPSLTWSNEENVAWTANLPGYGQSSPIIQDGVVYLTQVIGPNKEENAVVAIDLSSGEEKWRQTFPSSQPRKSSVYVSKAAPTGVADTKGFYSFFESGDLIALSPAGEELWTRKLTEEFGEIGPRHGLGGSLAQIGDQLILLIDQEGPSFLMAIDKSNGKTVWKTDRETGTAWSSPIIMHPFGDPQIVISAVGSVAGYDGTNGKELWRFEGLGGNNTPSPMPYAANKFLLGASAGRSGEDTEGADKTNGAFEIVKEGDTYTVQQLWKAEKSSTSFNSPAAYQGYGYWVNRVGALGCYDLETGEMVYQKRVASGSCWATPLGVAGHIYFPGKTGKTSVLKAGPEFDEVAVNELTVQANAETPTAQGPFGGVTFYAIAAVGNRLLLRSGQTLHCISKQAE</sequence>
<keyword evidence="4" id="KW-1185">Reference proteome</keyword>
<accession>A0A517T7Y9</accession>
<keyword evidence="1" id="KW-0732">Signal</keyword>
<dbReference type="InterPro" id="IPR015943">
    <property type="entry name" value="WD40/YVTN_repeat-like_dom_sf"/>
</dbReference>
<evidence type="ECO:0000313" key="4">
    <source>
        <dbReference type="Proteomes" id="UP000319976"/>
    </source>
</evidence>
<dbReference type="Proteomes" id="UP000319976">
    <property type="component" value="Chromosome"/>
</dbReference>
<dbReference type="KEGG" id="chya:V22_17160"/>
<dbReference type="RefSeq" id="WP_145261677.1">
    <property type="nucleotide sequence ID" value="NZ_CP036316.1"/>
</dbReference>
<evidence type="ECO:0000313" key="3">
    <source>
        <dbReference type="EMBL" id="QDT64482.1"/>
    </source>
</evidence>
<proteinExistence type="predicted"/>
<dbReference type="SUPFAM" id="SSF50998">
    <property type="entry name" value="Quinoprotein alcohol dehydrogenase-like"/>
    <property type="match status" value="1"/>
</dbReference>